<accession>A0A645DRF7</accession>
<reference evidence="1" key="1">
    <citation type="submission" date="2019-08" db="EMBL/GenBank/DDBJ databases">
        <authorList>
            <person name="Kucharzyk K."/>
            <person name="Murdoch R.W."/>
            <person name="Higgins S."/>
            <person name="Loffler F."/>
        </authorList>
    </citation>
    <scope>NUCLEOTIDE SEQUENCE</scope>
</reference>
<evidence type="ECO:0000313" key="1">
    <source>
        <dbReference type="EMBL" id="MPM91855.1"/>
    </source>
</evidence>
<proteinExistence type="predicted"/>
<protein>
    <submittedName>
        <fullName evidence="1">Uncharacterized protein</fullName>
    </submittedName>
</protein>
<gene>
    <name evidence="1" type="ORF">SDC9_138989</name>
</gene>
<dbReference type="AlphaFoldDB" id="A0A645DRF7"/>
<sequence>MAAVFLMDRPYDTGILRFVPVRYFRGAVGRAVVDDDDFHILSAGQKAFDAVLHVGFRVIAGDREGDHLHTQTVLFSQGSGHRGSARVRRPHPCCSIYIRQDDHQKSLNVQI</sequence>
<name>A0A645DRF7_9ZZZZ</name>
<organism evidence="1">
    <name type="scientific">bioreactor metagenome</name>
    <dbReference type="NCBI Taxonomy" id="1076179"/>
    <lineage>
        <taxon>unclassified sequences</taxon>
        <taxon>metagenomes</taxon>
        <taxon>ecological metagenomes</taxon>
    </lineage>
</organism>
<comment type="caution">
    <text evidence="1">The sequence shown here is derived from an EMBL/GenBank/DDBJ whole genome shotgun (WGS) entry which is preliminary data.</text>
</comment>
<dbReference type="EMBL" id="VSSQ01038863">
    <property type="protein sequence ID" value="MPM91855.1"/>
    <property type="molecule type" value="Genomic_DNA"/>
</dbReference>